<dbReference type="Gene3D" id="2.40.440.10">
    <property type="entry name" value="L,D-transpeptidase catalytic domain-like"/>
    <property type="match status" value="1"/>
</dbReference>
<dbReference type="AlphaFoldDB" id="C4FLY5"/>
<gene>
    <name evidence="9" type="ORF">SULYE_1589</name>
</gene>
<sequence length="506" mass="59834">MVLKRLILIKTLLLLICSAGKVYSAGSVDLKIYLKNDKGLKSLYQSTDFLPIWINDSFEEKTEKLRNLIENLDKEGLNPSNYNFFLSRNPVKDEIELSKLTLKICLDLYNGTIDPKDIFETWNLPKKKFNKYKELATIIKENQLENLPQLCQPNHEGYLTLRQYLSKYYEIMALYPSLPKINKKLKPKMKDKEVKKLRQLLYIYGFYDGNTNSYIYDDELLESVKRFQESRNLEADGVIGVKTLNELNRPLNELIDIIKINMEKYRWLPENLAESRIEVNIPSFELKYYEDNTEILSTEVIVGKNYEEDFRPTPIYYGKIEKITINPYWYVPKKIAAKDILKKIKSNPRFLEDFSFKVFYNGQEVDYKKINWWEYNENNFGFTLIQSPGNKNFLGRIKITFSNPFQVYLHDTPFKELFKHKKRAFSSGCIRVNDPLSLTSYILNKDKSEILNYIDSNKTIGLTPCKDIYVYIFYFTALVKNDTIYFYEDLYNFDIKILNIMLGIDE</sequence>
<accession>C4FLY5</accession>
<proteinExistence type="inferred from homology"/>
<dbReference type="RefSeq" id="WP_007548025.1">
    <property type="nucleotide sequence ID" value="NZ_ABZS01000190.1"/>
</dbReference>
<dbReference type="Pfam" id="PF01471">
    <property type="entry name" value="PG_binding_1"/>
    <property type="match status" value="1"/>
</dbReference>
<evidence type="ECO:0000256" key="1">
    <source>
        <dbReference type="ARBA" id="ARBA00004752"/>
    </source>
</evidence>
<keyword evidence="3" id="KW-0808">Transferase</keyword>
<evidence type="ECO:0000259" key="8">
    <source>
        <dbReference type="PROSITE" id="PS52029"/>
    </source>
</evidence>
<keyword evidence="4 7" id="KW-0133">Cell shape</keyword>
<feature type="active site" description="Nucleophile" evidence="7">
    <location>
        <position position="429"/>
    </location>
</feature>
<dbReference type="EMBL" id="ABZS01000190">
    <property type="protein sequence ID" value="EEP59915.1"/>
    <property type="molecule type" value="Genomic_DNA"/>
</dbReference>
<evidence type="ECO:0000256" key="5">
    <source>
        <dbReference type="ARBA" id="ARBA00022984"/>
    </source>
</evidence>
<dbReference type="UniPathway" id="UPA00219"/>
<evidence type="ECO:0000313" key="9">
    <source>
        <dbReference type="EMBL" id="EEP59915.1"/>
    </source>
</evidence>
<feature type="active site" description="Proton donor/acceptor" evidence="7">
    <location>
        <position position="410"/>
    </location>
</feature>
<dbReference type="InterPro" id="IPR052905">
    <property type="entry name" value="LD-transpeptidase_YkuD-like"/>
</dbReference>
<dbReference type="Gene3D" id="1.10.101.10">
    <property type="entry name" value="PGBD-like superfamily/PGBD"/>
    <property type="match status" value="1"/>
</dbReference>
<name>C4FLY5_9AQUI</name>
<dbReference type="SUPFAM" id="SSF47090">
    <property type="entry name" value="PGBD-like"/>
    <property type="match status" value="1"/>
</dbReference>
<dbReference type="CDD" id="cd16913">
    <property type="entry name" value="YkuD_like"/>
    <property type="match status" value="1"/>
</dbReference>
<evidence type="ECO:0000256" key="2">
    <source>
        <dbReference type="ARBA" id="ARBA00005992"/>
    </source>
</evidence>
<dbReference type="GO" id="GO:0016740">
    <property type="term" value="F:transferase activity"/>
    <property type="evidence" value="ECO:0007669"/>
    <property type="project" value="UniProtKB-KW"/>
</dbReference>
<dbReference type="Proteomes" id="UP000005540">
    <property type="component" value="Unassembled WGS sequence"/>
</dbReference>
<dbReference type="InterPro" id="IPR036365">
    <property type="entry name" value="PGBD-like_sf"/>
</dbReference>
<keyword evidence="5 7" id="KW-0573">Peptidoglycan synthesis</keyword>
<evidence type="ECO:0000256" key="3">
    <source>
        <dbReference type="ARBA" id="ARBA00022679"/>
    </source>
</evidence>
<dbReference type="PANTHER" id="PTHR41533:SF2">
    <property type="entry name" value="BLR7131 PROTEIN"/>
    <property type="match status" value="1"/>
</dbReference>
<organism evidence="9 10">
    <name type="scientific">Sulfurihydrogenibium yellowstonense SS-5</name>
    <dbReference type="NCBI Taxonomy" id="432331"/>
    <lineage>
        <taxon>Bacteria</taxon>
        <taxon>Pseudomonadati</taxon>
        <taxon>Aquificota</taxon>
        <taxon>Aquificia</taxon>
        <taxon>Aquificales</taxon>
        <taxon>Hydrogenothermaceae</taxon>
        <taxon>Sulfurihydrogenibium</taxon>
    </lineage>
</organism>
<dbReference type="InterPro" id="IPR036366">
    <property type="entry name" value="PGBDSf"/>
</dbReference>
<dbReference type="GO" id="GO:0008360">
    <property type="term" value="P:regulation of cell shape"/>
    <property type="evidence" value="ECO:0007669"/>
    <property type="project" value="UniProtKB-UniRule"/>
</dbReference>
<dbReference type="PANTHER" id="PTHR41533">
    <property type="entry name" value="L,D-TRANSPEPTIDASE HI_1667-RELATED"/>
    <property type="match status" value="1"/>
</dbReference>
<keyword evidence="6 7" id="KW-0961">Cell wall biogenesis/degradation</keyword>
<feature type="domain" description="L,D-TPase catalytic" evidence="8">
    <location>
        <begin position="275"/>
        <end position="453"/>
    </location>
</feature>
<dbReference type="InterPro" id="IPR005490">
    <property type="entry name" value="LD_TPept_cat_dom"/>
</dbReference>
<comment type="similarity">
    <text evidence="2">Belongs to the YkuD family.</text>
</comment>
<dbReference type="InterPro" id="IPR002477">
    <property type="entry name" value="Peptidoglycan-bd-like"/>
</dbReference>
<dbReference type="Pfam" id="PF20142">
    <property type="entry name" value="Scaffold"/>
    <property type="match status" value="1"/>
</dbReference>
<reference evidence="9 10" key="1">
    <citation type="submission" date="2009-04" db="EMBL/GenBank/DDBJ databases">
        <authorList>
            <person name="Reysenbach A.-L."/>
            <person name="Heidelberg J.F."/>
            <person name="Nelson W.C."/>
        </authorList>
    </citation>
    <scope>NUCLEOTIDE SEQUENCE [LARGE SCALE GENOMIC DNA]</scope>
    <source>
        <strain evidence="9 10">SS-5</strain>
    </source>
</reference>
<dbReference type="OrthoDB" id="9778545at2"/>
<dbReference type="GO" id="GO:0004180">
    <property type="term" value="F:carboxypeptidase activity"/>
    <property type="evidence" value="ECO:0007669"/>
    <property type="project" value="UniProtKB-ARBA"/>
</dbReference>
<comment type="caution">
    <text evidence="9">The sequence shown here is derived from an EMBL/GenBank/DDBJ whole genome shotgun (WGS) entry which is preliminary data.</text>
</comment>
<dbReference type="GO" id="GO:0071555">
    <property type="term" value="P:cell wall organization"/>
    <property type="evidence" value="ECO:0007669"/>
    <property type="project" value="UniProtKB-UniRule"/>
</dbReference>
<evidence type="ECO:0000256" key="7">
    <source>
        <dbReference type="PROSITE-ProRule" id="PRU01373"/>
    </source>
</evidence>
<dbReference type="SUPFAM" id="SSF141523">
    <property type="entry name" value="L,D-transpeptidase catalytic domain-like"/>
    <property type="match status" value="1"/>
</dbReference>
<dbReference type="GO" id="GO:0009252">
    <property type="term" value="P:peptidoglycan biosynthetic process"/>
    <property type="evidence" value="ECO:0007669"/>
    <property type="project" value="UniProtKB-UniPathway"/>
</dbReference>
<dbReference type="InterPro" id="IPR038063">
    <property type="entry name" value="Transpep_catalytic_dom"/>
</dbReference>
<dbReference type="Pfam" id="PF03734">
    <property type="entry name" value="YkuD"/>
    <property type="match status" value="1"/>
</dbReference>
<dbReference type="PROSITE" id="PS52029">
    <property type="entry name" value="LD_TPASE"/>
    <property type="match status" value="1"/>
</dbReference>
<dbReference type="InterPro" id="IPR045380">
    <property type="entry name" value="LD_TPept_scaffold_dom"/>
</dbReference>
<evidence type="ECO:0000256" key="4">
    <source>
        <dbReference type="ARBA" id="ARBA00022960"/>
    </source>
</evidence>
<keyword evidence="10" id="KW-1185">Reference proteome</keyword>
<comment type="pathway">
    <text evidence="1 7">Cell wall biogenesis; peptidoglycan biosynthesis.</text>
</comment>
<evidence type="ECO:0000256" key="6">
    <source>
        <dbReference type="ARBA" id="ARBA00023316"/>
    </source>
</evidence>
<protein>
    <submittedName>
        <fullName evidence="9">Peptidoglycan-binding domain 1 protein</fullName>
    </submittedName>
</protein>
<evidence type="ECO:0000313" key="10">
    <source>
        <dbReference type="Proteomes" id="UP000005540"/>
    </source>
</evidence>